<evidence type="ECO:0000313" key="2">
    <source>
        <dbReference type="Proteomes" id="UP000585474"/>
    </source>
</evidence>
<evidence type="ECO:0000313" key="1">
    <source>
        <dbReference type="EMBL" id="GFS33191.1"/>
    </source>
</evidence>
<proteinExistence type="predicted"/>
<dbReference type="Proteomes" id="UP000585474">
    <property type="component" value="Unassembled WGS sequence"/>
</dbReference>
<dbReference type="AlphaFoldDB" id="A0A7J0DFP4"/>
<comment type="caution">
    <text evidence="1">The sequence shown here is derived from an EMBL/GenBank/DDBJ whole genome shotgun (WGS) entry which is preliminary data.</text>
</comment>
<sequence length="169" mass="18568">MKIPQTPPLLPRLLPSPVSSSFLVFSLPCFVPPSLFSPPPFEKNQTIVFSGGHHKQPSSPEATTIAVSLTVGARVACSLDSPSPSSVHRLHCKSLYHRPFSAMPTIHAGEDDWFQMHVAERNVGEKGRWRLKEAMGYKARETVSSEDGGWRRTGVEGWGDDEVNYGVGI</sequence>
<dbReference type="EMBL" id="BJWL01000182">
    <property type="protein sequence ID" value="GFS33191.1"/>
    <property type="molecule type" value="Genomic_DNA"/>
</dbReference>
<gene>
    <name evidence="1" type="ORF">Acr_00g0026930</name>
</gene>
<organism evidence="1 2">
    <name type="scientific">Actinidia rufa</name>
    <dbReference type="NCBI Taxonomy" id="165716"/>
    <lineage>
        <taxon>Eukaryota</taxon>
        <taxon>Viridiplantae</taxon>
        <taxon>Streptophyta</taxon>
        <taxon>Embryophyta</taxon>
        <taxon>Tracheophyta</taxon>
        <taxon>Spermatophyta</taxon>
        <taxon>Magnoliopsida</taxon>
        <taxon>eudicotyledons</taxon>
        <taxon>Gunneridae</taxon>
        <taxon>Pentapetalae</taxon>
        <taxon>asterids</taxon>
        <taxon>Ericales</taxon>
        <taxon>Actinidiaceae</taxon>
        <taxon>Actinidia</taxon>
    </lineage>
</organism>
<name>A0A7J0DFP4_9ERIC</name>
<reference evidence="2" key="1">
    <citation type="submission" date="2019-07" db="EMBL/GenBank/DDBJ databases">
        <title>De Novo Assembly of kiwifruit Actinidia rufa.</title>
        <authorList>
            <person name="Sugita-Konishi S."/>
            <person name="Sato K."/>
            <person name="Mori E."/>
            <person name="Abe Y."/>
            <person name="Kisaki G."/>
            <person name="Hamano K."/>
            <person name="Suezawa K."/>
            <person name="Otani M."/>
            <person name="Fukuda T."/>
            <person name="Manabe T."/>
            <person name="Gomi K."/>
            <person name="Tabuchi M."/>
            <person name="Akimitsu K."/>
            <person name="Kataoka I."/>
        </authorList>
    </citation>
    <scope>NUCLEOTIDE SEQUENCE [LARGE SCALE GENOMIC DNA]</scope>
    <source>
        <strain evidence="2">cv. Fuchu</strain>
    </source>
</reference>
<protein>
    <submittedName>
        <fullName evidence="1">Uncharacterized protein</fullName>
    </submittedName>
</protein>
<accession>A0A7J0DFP4</accession>
<keyword evidence="2" id="KW-1185">Reference proteome</keyword>